<dbReference type="PANTHER" id="PTHR38686">
    <property type="entry name" value="APOLIPOPROTEIN N-ACYLTRANSFERASE"/>
    <property type="match status" value="1"/>
</dbReference>
<comment type="caution">
    <text evidence="11">The sequence shown here is derived from an EMBL/GenBank/DDBJ whole genome shotgun (WGS) entry which is preliminary data.</text>
</comment>
<evidence type="ECO:0000256" key="6">
    <source>
        <dbReference type="ARBA" id="ARBA00022989"/>
    </source>
</evidence>
<keyword evidence="7 9" id="KW-0472">Membrane</keyword>
<dbReference type="EC" id="2.3.1.269" evidence="9"/>
<feature type="transmembrane region" description="Helical" evidence="9">
    <location>
        <begin position="50"/>
        <end position="66"/>
    </location>
</feature>
<comment type="catalytic activity">
    <reaction evidence="9">
        <text>N-terminal S-1,2-diacyl-sn-glyceryl-L-cysteinyl-[lipoprotein] + a glycerophospholipid = N-acyl-S-1,2-diacyl-sn-glyceryl-L-cysteinyl-[lipoprotein] + a 2-acyl-sn-glycero-3-phospholipid + H(+)</text>
        <dbReference type="Rhea" id="RHEA:48228"/>
        <dbReference type="Rhea" id="RHEA-COMP:14681"/>
        <dbReference type="Rhea" id="RHEA-COMP:14684"/>
        <dbReference type="ChEBI" id="CHEBI:15378"/>
        <dbReference type="ChEBI" id="CHEBI:136912"/>
        <dbReference type="ChEBI" id="CHEBI:140656"/>
        <dbReference type="ChEBI" id="CHEBI:140657"/>
        <dbReference type="ChEBI" id="CHEBI:140660"/>
        <dbReference type="EC" id="2.3.1.269"/>
    </reaction>
</comment>
<evidence type="ECO:0000313" key="12">
    <source>
        <dbReference type="Proteomes" id="UP001528040"/>
    </source>
</evidence>
<feature type="transmembrane region" description="Helical" evidence="9">
    <location>
        <begin position="20"/>
        <end position="38"/>
    </location>
</feature>
<comment type="subcellular location">
    <subcellularLocation>
        <location evidence="1 9">Cell membrane</location>
        <topology evidence="1 9">Multi-pass membrane protein</topology>
    </subcellularLocation>
</comment>
<dbReference type="InterPro" id="IPR036526">
    <property type="entry name" value="C-N_Hydrolase_sf"/>
</dbReference>
<name>A0ABT4W647_9RHOB</name>
<keyword evidence="8 9" id="KW-0012">Acyltransferase</keyword>
<organism evidence="11 12">
    <name type="scientific">Aliiroseovarius salicola</name>
    <dbReference type="NCBI Taxonomy" id="3009082"/>
    <lineage>
        <taxon>Bacteria</taxon>
        <taxon>Pseudomonadati</taxon>
        <taxon>Pseudomonadota</taxon>
        <taxon>Alphaproteobacteria</taxon>
        <taxon>Rhodobacterales</taxon>
        <taxon>Paracoccaceae</taxon>
        <taxon>Aliiroseovarius</taxon>
    </lineage>
</organism>
<evidence type="ECO:0000256" key="5">
    <source>
        <dbReference type="ARBA" id="ARBA00022692"/>
    </source>
</evidence>
<dbReference type="PROSITE" id="PS50263">
    <property type="entry name" value="CN_HYDROLASE"/>
    <property type="match status" value="1"/>
</dbReference>
<reference evidence="11 12" key="1">
    <citation type="submission" date="2023-01" db="EMBL/GenBank/DDBJ databases">
        <authorList>
            <person name="Yoon J.-W."/>
        </authorList>
    </citation>
    <scope>NUCLEOTIDE SEQUENCE [LARGE SCALE GENOMIC DNA]</scope>
    <source>
        <strain evidence="11 12">KMU-50</strain>
    </source>
</reference>
<dbReference type="SUPFAM" id="SSF56317">
    <property type="entry name" value="Carbon-nitrogen hydrolase"/>
    <property type="match status" value="1"/>
</dbReference>
<keyword evidence="6 9" id="KW-1133">Transmembrane helix</keyword>
<dbReference type="NCBIfam" id="TIGR00546">
    <property type="entry name" value="lnt"/>
    <property type="match status" value="1"/>
</dbReference>
<keyword evidence="12" id="KW-1185">Reference proteome</keyword>
<evidence type="ECO:0000256" key="3">
    <source>
        <dbReference type="ARBA" id="ARBA00022475"/>
    </source>
</evidence>
<keyword evidence="5 9" id="KW-0812">Transmembrane</keyword>
<evidence type="ECO:0000256" key="4">
    <source>
        <dbReference type="ARBA" id="ARBA00022679"/>
    </source>
</evidence>
<feature type="domain" description="CN hydrolase" evidence="10">
    <location>
        <begin position="218"/>
        <end position="458"/>
    </location>
</feature>
<dbReference type="EMBL" id="JAQIIO010000011">
    <property type="protein sequence ID" value="MDA5095515.1"/>
    <property type="molecule type" value="Genomic_DNA"/>
</dbReference>
<protein>
    <recommendedName>
        <fullName evidence="9">Apolipoprotein N-acyltransferase</fullName>
        <shortName evidence="9">ALP N-acyltransferase</shortName>
        <ecNumber evidence="9">2.3.1.269</ecNumber>
    </recommendedName>
</protein>
<dbReference type="Gene3D" id="3.60.110.10">
    <property type="entry name" value="Carbon-nitrogen hydrolase"/>
    <property type="match status" value="1"/>
</dbReference>
<dbReference type="RefSeq" id="WP_271055223.1">
    <property type="nucleotide sequence ID" value="NZ_JAQIIO010000011.1"/>
</dbReference>
<dbReference type="Pfam" id="PF00795">
    <property type="entry name" value="CN_hydrolase"/>
    <property type="match status" value="1"/>
</dbReference>
<dbReference type="InterPro" id="IPR045378">
    <property type="entry name" value="LNT_N"/>
</dbReference>
<evidence type="ECO:0000256" key="9">
    <source>
        <dbReference type="HAMAP-Rule" id="MF_01148"/>
    </source>
</evidence>
<feature type="transmembrane region" description="Helical" evidence="9">
    <location>
        <begin position="150"/>
        <end position="170"/>
    </location>
</feature>
<dbReference type="Pfam" id="PF20154">
    <property type="entry name" value="LNT_N"/>
    <property type="match status" value="1"/>
</dbReference>
<dbReference type="InterPro" id="IPR004563">
    <property type="entry name" value="Apolipo_AcylTrfase"/>
</dbReference>
<comment type="function">
    <text evidence="9">Catalyzes the phospholipid dependent N-acylation of the N-terminal cysteine of apolipoprotein, the last step in lipoprotein maturation.</text>
</comment>
<feature type="transmembrane region" description="Helical" evidence="9">
    <location>
        <begin position="78"/>
        <end position="100"/>
    </location>
</feature>
<evidence type="ECO:0000256" key="1">
    <source>
        <dbReference type="ARBA" id="ARBA00004651"/>
    </source>
</evidence>
<dbReference type="InterPro" id="IPR003010">
    <property type="entry name" value="C-N_Hydrolase"/>
</dbReference>
<dbReference type="PANTHER" id="PTHR38686:SF1">
    <property type="entry name" value="APOLIPOPROTEIN N-ACYLTRANSFERASE"/>
    <property type="match status" value="1"/>
</dbReference>
<evidence type="ECO:0000256" key="8">
    <source>
        <dbReference type="ARBA" id="ARBA00023315"/>
    </source>
</evidence>
<evidence type="ECO:0000259" key="10">
    <source>
        <dbReference type="PROSITE" id="PS50263"/>
    </source>
</evidence>
<dbReference type="Proteomes" id="UP001528040">
    <property type="component" value="Unassembled WGS sequence"/>
</dbReference>
<evidence type="ECO:0000256" key="7">
    <source>
        <dbReference type="ARBA" id="ARBA00023136"/>
    </source>
</evidence>
<dbReference type="HAMAP" id="MF_01148">
    <property type="entry name" value="Lnt"/>
    <property type="match status" value="1"/>
</dbReference>
<feature type="transmembrane region" description="Helical" evidence="9">
    <location>
        <begin position="112"/>
        <end position="130"/>
    </location>
</feature>
<keyword evidence="3 9" id="KW-1003">Cell membrane</keyword>
<evidence type="ECO:0000313" key="11">
    <source>
        <dbReference type="EMBL" id="MDA5095515.1"/>
    </source>
</evidence>
<comment type="similarity">
    <text evidence="2 9">Belongs to the CN hydrolase family. Apolipoprotein N-acyltransferase subfamily.</text>
</comment>
<sequence length="493" mass="52869">MRGILPVLLGAVAALGQAPIGWWWATLLGMAVGLWWILQAEQVRPAFWRGWLLGVGYFAVSLNWLIEPFLVDAARHAWMAPFALLGLAGGLALFWGAAAGLAHRIGLAKTRWLALAVLLTGSELIRGYIFTGFPWAGLGHVWIDTPIAQLAAWIGASGLGAFTLLAAALLAQVAASKRIARFGYAVPLIGCVAGANLMGGFLERAEQPADQDITVRLIQPNAPQHQKWDPRFAAGFVQRQLELTKQPASSKPDLILWPETSVPYRLRDTGGLAEMMSEAGQGVPILFGAQRDDGLRFFNSLAMTTPNGTVTPIYDKHHLVPFGEYIPFGDVLADYGITAFAAQLGHGYSAGSGAQVLDLGALGKVLPLICYEAVFPQDVRAAPERPDWILHATNDAWFGNFSGPQQHLAQARIRAIEFGLPVIRVANTGVSAVIDPRGEIRDQLPLNTHGVLDVKIPGSRGATPYSRQGDLPLTLIVITALGVLAAGSRSKSN</sequence>
<comment type="pathway">
    <text evidence="9">Protein modification; lipoprotein biosynthesis (N-acyl transfer).</text>
</comment>
<evidence type="ECO:0000256" key="2">
    <source>
        <dbReference type="ARBA" id="ARBA00010065"/>
    </source>
</evidence>
<feature type="transmembrane region" description="Helical" evidence="9">
    <location>
        <begin position="182"/>
        <end position="202"/>
    </location>
</feature>
<proteinExistence type="inferred from homology"/>
<keyword evidence="4 9" id="KW-0808">Transferase</keyword>
<gene>
    <name evidence="9 11" type="primary">lnt</name>
    <name evidence="11" type="ORF">O2N63_15605</name>
</gene>
<dbReference type="CDD" id="cd07571">
    <property type="entry name" value="ALP_N-acyl_transferase"/>
    <property type="match status" value="1"/>
</dbReference>
<accession>A0ABT4W647</accession>